<feature type="domain" description="Metallo-beta-lactamase" evidence="13">
    <location>
        <begin position="62"/>
        <end position="255"/>
    </location>
</feature>
<keyword evidence="9" id="KW-0698">rRNA processing</keyword>
<dbReference type="PIRSF" id="PIRSF004803">
    <property type="entry name" value="RnjA"/>
    <property type="match status" value="1"/>
</dbReference>
<sequence>MAMRVILTNSLLKYYLLIKRRITNKLARNNKYKEINKVAKGTVLMREEKVKIIPLGGLGEIGKNITVFECDDEIIVVDCGIAFPDEEMYGVDLIIPDISYLKNNVKKIKGIFLTHGHEDHIGSLPYVLKEVNVPIYGTKLTIGIVKTKLEEHNLLSEVKLHNVEAGDVIKFDKFKVEFIRNTHSIADSCSLAIFTPVGTILHTGDFKIDYTPIDGETMDLQRISNLGKEGVTLLMADSTNVERKGHSLSEKSIGHTLDRIISKAKGRVIVATFASNIHRMQQIVDASIKNKRKVVFNGRSMENISKVAMELGYLHIPENSVLSIDDLKDYDNSKITLITTGSQGEPMASLARIAFSNHRKIAIEHEDTFIISASPIPGNDKLISRVINELFRKGADVIYEDLADVHVSGHAYQEELKLIHTLVNPKYFMPVHGEYRHLKHHGDLAENLGMDKNNIFILETGNVLELTKNGCKKEGKVRTGAVFVDGLGVGDVGNIVLRDRRHLAQDGMLTIVVAIERETLSIVSGPDVITRGFVYVKESEELINKVKEISVIEVEKCLEIGVIEWYVLKSNVKKAVENYIYEKTKRRPTIIPIIMET</sequence>
<dbReference type="SMART" id="SM00849">
    <property type="entry name" value="Lactamase_B"/>
    <property type="match status" value="1"/>
</dbReference>
<evidence type="ECO:0000256" key="5">
    <source>
        <dbReference type="ARBA" id="ARBA00022801"/>
    </source>
</evidence>
<feature type="binding site" evidence="9 11">
    <location>
        <begin position="406"/>
        <end position="410"/>
    </location>
    <ligand>
        <name>substrate</name>
    </ligand>
</feature>
<evidence type="ECO:0000256" key="12">
    <source>
        <dbReference type="PIRSR" id="PIRSR004803-3"/>
    </source>
</evidence>
<dbReference type="NCBIfam" id="TIGR00649">
    <property type="entry name" value="MG423"/>
    <property type="match status" value="1"/>
</dbReference>
<dbReference type="GO" id="GO:0004521">
    <property type="term" value="F:RNA endonuclease activity"/>
    <property type="evidence" value="ECO:0007669"/>
    <property type="project" value="UniProtKB-UniRule"/>
</dbReference>
<gene>
    <name evidence="14" type="primary">rnjA_1</name>
    <name evidence="9" type="synonym">rnj</name>
    <name evidence="14" type="ORF">ERS852470_00003</name>
</gene>
<dbReference type="InterPro" id="IPR055132">
    <property type="entry name" value="RNase_J_b_CASP"/>
</dbReference>
<evidence type="ECO:0000256" key="1">
    <source>
        <dbReference type="ARBA" id="ARBA00022490"/>
    </source>
</evidence>
<feature type="binding site" evidence="12">
    <location>
        <position position="120"/>
    </location>
    <ligand>
        <name>Zn(2+)</name>
        <dbReference type="ChEBI" id="CHEBI:29105"/>
        <label>1</label>
        <note>catalytic</note>
    </ligand>
</feature>
<evidence type="ECO:0000256" key="4">
    <source>
        <dbReference type="ARBA" id="ARBA00022759"/>
    </source>
</evidence>
<evidence type="ECO:0000256" key="8">
    <source>
        <dbReference type="ARBA" id="ARBA00022884"/>
    </source>
</evidence>
<dbReference type="HAMAP" id="MF_01491">
    <property type="entry name" value="RNase_J_bact"/>
    <property type="match status" value="1"/>
</dbReference>
<feature type="binding site" evidence="12">
    <location>
        <position position="117"/>
    </location>
    <ligand>
        <name>Zn(2+)</name>
        <dbReference type="ChEBI" id="CHEBI:29105"/>
        <label>1</label>
        <note>catalytic</note>
    </ligand>
</feature>
<dbReference type="PANTHER" id="PTHR43694:SF1">
    <property type="entry name" value="RIBONUCLEASE J"/>
    <property type="match status" value="1"/>
</dbReference>
<dbReference type="GO" id="GO:0005737">
    <property type="term" value="C:cytoplasm"/>
    <property type="evidence" value="ECO:0007669"/>
    <property type="project" value="UniProtKB-SubCell"/>
</dbReference>
<feature type="binding site" evidence="12">
    <location>
        <position position="115"/>
    </location>
    <ligand>
        <name>Zn(2+)</name>
        <dbReference type="ChEBI" id="CHEBI:29105"/>
        <label>1</label>
        <note>catalytic</note>
    </ligand>
</feature>
<dbReference type="PANTHER" id="PTHR43694">
    <property type="entry name" value="RIBONUCLEASE J"/>
    <property type="match status" value="1"/>
</dbReference>
<evidence type="ECO:0000256" key="9">
    <source>
        <dbReference type="HAMAP-Rule" id="MF_01491"/>
    </source>
</evidence>
<dbReference type="InterPro" id="IPR001279">
    <property type="entry name" value="Metallo-B-lactamas"/>
</dbReference>
<evidence type="ECO:0000259" key="13">
    <source>
        <dbReference type="SMART" id="SM00849"/>
    </source>
</evidence>
<reference evidence="14 15" key="1">
    <citation type="submission" date="2015-09" db="EMBL/GenBank/DDBJ databases">
        <authorList>
            <consortium name="Pathogen Informatics"/>
        </authorList>
    </citation>
    <scope>NUCLEOTIDE SEQUENCE [LARGE SCALE GENOMIC DNA]</scope>
    <source>
        <strain evidence="14 15">2789STDY5834855</strain>
    </source>
</reference>
<organism evidence="14 15">
    <name type="scientific">Clostridium disporicum</name>
    <dbReference type="NCBI Taxonomy" id="84024"/>
    <lineage>
        <taxon>Bacteria</taxon>
        <taxon>Bacillati</taxon>
        <taxon>Bacillota</taxon>
        <taxon>Clostridia</taxon>
        <taxon>Eubacteriales</taxon>
        <taxon>Clostridiaceae</taxon>
        <taxon>Clostridium</taxon>
    </lineage>
</organism>
<keyword evidence="5 9" id="KW-0378">Hydrolase</keyword>
<dbReference type="GO" id="GO:0004534">
    <property type="term" value="F:5'-3' RNA exonuclease activity"/>
    <property type="evidence" value="ECO:0007669"/>
    <property type="project" value="UniProtKB-UniRule"/>
</dbReference>
<keyword evidence="6 12" id="KW-0862">Zinc</keyword>
<dbReference type="InterPro" id="IPR030854">
    <property type="entry name" value="RNase_J_bac"/>
</dbReference>
<feature type="active site" description="Proton donor" evidence="10">
    <location>
        <position position="237"/>
    </location>
</feature>
<feature type="binding site" evidence="11">
    <location>
        <begin position="274"/>
        <end position="276"/>
    </location>
    <ligand>
        <name>substrate</name>
    </ligand>
</feature>
<dbReference type="EMBL" id="CYZV01000001">
    <property type="protein sequence ID" value="CUN47608.1"/>
    <property type="molecule type" value="Genomic_DNA"/>
</dbReference>
<dbReference type="InterPro" id="IPR011108">
    <property type="entry name" value="RMMBL"/>
</dbReference>
<evidence type="ECO:0000313" key="15">
    <source>
        <dbReference type="Proteomes" id="UP000095558"/>
    </source>
</evidence>
<feature type="binding site" evidence="12">
    <location>
        <position position="119"/>
    </location>
    <ligand>
        <name>Zn(2+)</name>
        <dbReference type="ChEBI" id="CHEBI:29105"/>
        <label>1</label>
        <note>catalytic</note>
    </ligand>
</feature>
<comment type="cofactor">
    <cofactor evidence="12">
        <name>Ca(2+)</name>
        <dbReference type="ChEBI" id="CHEBI:29108"/>
    </cofactor>
    <text evidence="12">Binds 1 Ca(2+) cation per subunit. Seen in 1 crystal structure, it is not clear if it is physiologically important.</text>
</comment>
<keyword evidence="8 9" id="KW-0694">RNA-binding</keyword>
<proteinExistence type="inferred from homology"/>
<comment type="subunit">
    <text evidence="9">Homodimer, may be a subunit of the RNA degradosome.</text>
</comment>
<keyword evidence="1 9" id="KW-0963">Cytoplasm</keyword>
<feature type="binding site" evidence="12">
    <location>
        <position position="205"/>
    </location>
    <ligand>
        <name>Zn(2+)</name>
        <dbReference type="ChEBI" id="CHEBI:29105"/>
        <label>1</label>
        <note>catalytic</note>
    </ligand>
</feature>
<dbReference type="Pfam" id="PF07521">
    <property type="entry name" value="RMMBL"/>
    <property type="match status" value="1"/>
</dbReference>
<keyword evidence="4 9" id="KW-0255">Endonuclease</keyword>
<dbReference type="STRING" id="84024.ERS852471_00510"/>
<dbReference type="Pfam" id="PF00753">
    <property type="entry name" value="Lactamase_B"/>
    <property type="match status" value="1"/>
</dbReference>
<evidence type="ECO:0000256" key="3">
    <source>
        <dbReference type="ARBA" id="ARBA00022723"/>
    </source>
</evidence>
<name>A0A173XB32_9CLOT</name>
<feature type="binding site" evidence="12">
    <location>
        <position position="485"/>
    </location>
    <ligand>
        <name>Ca(2+)</name>
        <dbReference type="ChEBI" id="CHEBI:29108"/>
    </ligand>
</feature>
<comment type="similarity">
    <text evidence="9">Belongs to the metallo-beta-lactamase superfamily. RNA-metabolizing metallo-beta-lactamase-like family. Bacterial RNase J subfamily.</text>
</comment>
<feature type="binding site" evidence="12">
    <location>
        <position position="90"/>
    </location>
    <ligand>
        <name>Ca(2+)</name>
        <dbReference type="ChEBI" id="CHEBI:29108"/>
    </ligand>
</feature>
<dbReference type="Proteomes" id="UP000095558">
    <property type="component" value="Unassembled WGS sequence"/>
</dbReference>
<dbReference type="InterPro" id="IPR004613">
    <property type="entry name" value="RNase_J"/>
</dbReference>
<feature type="binding site" evidence="12">
    <location>
        <position position="432"/>
    </location>
    <ligand>
        <name>Zn(2+)</name>
        <dbReference type="ChEBI" id="CHEBI:29105"/>
        <label>1</label>
        <note>catalytic</note>
    </ligand>
</feature>
<comment type="subcellular location">
    <subcellularLocation>
        <location evidence="9">Cytoplasm</location>
    </subcellularLocation>
</comment>
<comment type="function">
    <text evidence="9">An RNase that has 5'-3' exonuclease and possibly endonuclease activity. Involved in maturation of rRNA and in some organisms also mRNA maturation and/or decay.</text>
</comment>
<dbReference type="Gene3D" id="3.60.15.10">
    <property type="entry name" value="Ribonuclease Z/Hydroxyacylglutathione hydrolase-like"/>
    <property type="match status" value="1"/>
</dbReference>
<feature type="active site" description="Proton acceptor" evidence="10">
    <location>
        <position position="410"/>
    </location>
</feature>
<dbReference type="Gene3D" id="3.10.20.580">
    <property type="match status" value="1"/>
</dbReference>
<feature type="binding site" evidence="12">
    <location>
        <position position="92"/>
    </location>
    <ligand>
        <name>Ca(2+)</name>
        <dbReference type="ChEBI" id="CHEBI:29108"/>
    </ligand>
</feature>
<dbReference type="GO" id="GO:0006364">
    <property type="term" value="P:rRNA processing"/>
    <property type="evidence" value="ECO:0007669"/>
    <property type="project" value="UniProtKB-UniRule"/>
</dbReference>
<dbReference type="InterPro" id="IPR042173">
    <property type="entry name" value="RNase_J_2"/>
</dbReference>
<keyword evidence="7 9" id="KW-0269">Exonuclease</keyword>
<dbReference type="Gene3D" id="3.40.50.10710">
    <property type="entry name" value="Metallo-hydrolase/oxidoreductase"/>
    <property type="match status" value="1"/>
</dbReference>
<dbReference type="InterPro" id="IPR036866">
    <property type="entry name" value="RibonucZ/Hydroxyglut_hydro"/>
</dbReference>
<evidence type="ECO:0000256" key="6">
    <source>
        <dbReference type="ARBA" id="ARBA00022833"/>
    </source>
</evidence>
<feature type="binding site" evidence="12">
    <location>
        <position position="183"/>
    </location>
    <ligand>
        <name>Zn(2+)</name>
        <dbReference type="ChEBI" id="CHEBI:29105"/>
        <label>1</label>
        <note>catalytic</note>
    </ligand>
</feature>
<dbReference type="CDD" id="cd07714">
    <property type="entry name" value="RNaseJ_MBL-fold"/>
    <property type="match status" value="1"/>
</dbReference>
<accession>A0A173XB32</accession>
<evidence type="ECO:0000256" key="10">
    <source>
        <dbReference type="PIRSR" id="PIRSR004803-1"/>
    </source>
</evidence>
<dbReference type="GO" id="GO:0003723">
    <property type="term" value="F:RNA binding"/>
    <property type="evidence" value="ECO:0007669"/>
    <property type="project" value="UniProtKB-UniRule"/>
</dbReference>
<dbReference type="EC" id="3.1.-.-" evidence="9"/>
<evidence type="ECO:0000313" key="14">
    <source>
        <dbReference type="EMBL" id="CUN47608.1"/>
    </source>
</evidence>
<dbReference type="SUPFAM" id="SSF56281">
    <property type="entry name" value="Metallo-hydrolase/oxidoreductase"/>
    <property type="match status" value="1"/>
</dbReference>
<dbReference type="InterPro" id="IPR041636">
    <property type="entry name" value="RNase_J_C"/>
</dbReference>
<evidence type="ECO:0000256" key="2">
    <source>
        <dbReference type="ARBA" id="ARBA00022722"/>
    </source>
</evidence>
<keyword evidence="3 12" id="KW-0479">Metal-binding</keyword>
<keyword evidence="12" id="KW-0106">Calcium</keyword>
<evidence type="ECO:0000256" key="11">
    <source>
        <dbReference type="PIRSR" id="PIRSR004803-2"/>
    </source>
</evidence>
<dbReference type="AlphaFoldDB" id="A0A173XB32"/>
<dbReference type="Pfam" id="PF17770">
    <property type="entry name" value="RNase_J_C"/>
    <property type="match status" value="1"/>
</dbReference>
<comment type="cofactor">
    <cofactor evidence="12">
        <name>Zn(2+)</name>
        <dbReference type="ChEBI" id="CHEBI:29105"/>
    </cofactor>
    <text evidence="12">Binds 2 Zn(2+) ions per subunit. It is not clear if Zn(2+) or Mg(2+) is physiologically important.</text>
</comment>
<protein>
    <recommendedName>
        <fullName evidence="9">Ribonuclease J</fullName>
        <shortName evidence="9">RNase J</shortName>
        <ecNumber evidence="9">3.1.-.-</ecNumber>
    </recommendedName>
</protein>
<evidence type="ECO:0000256" key="7">
    <source>
        <dbReference type="ARBA" id="ARBA00022839"/>
    </source>
</evidence>
<keyword evidence="2 9" id="KW-0540">Nuclease</keyword>
<dbReference type="GO" id="GO:0008270">
    <property type="term" value="F:zinc ion binding"/>
    <property type="evidence" value="ECO:0007669"/>
    <property type="project" value="InterPro"/>
</dbReference>
<dbReference type="Pfam" id="PF22505">
    <property type="entry name" value="RNase_J_b_CASP"/>
    <property type="match status" value="1"/>
</dbReference>